<organism evidence="2 3">
    <name type="scientific">Paenibacillus anaericanus</name>
    <dbReference type="NCBI Taxonomy" id="170367"/>
    <lineage>
        <taxon>Bacteria</taxon>
        <taxon>Bacillati</taxon>
        <taxon>Bacillota</taxon>
        <taxon>Bacilli</taxon>
        <taxon>Bacillales</taxon>
        <taxon>Paenibacillaceae</taxon>
        <taxon>Paenibacillus</taxon>
    </lineage>
</organism>
<sequence length="309" mass="36232">MFEDLNARLIELKELGRKKEKWETRLGQLQEELAELESKRDMWQNRLISEEKDVEKLSGMSLTYFFYTILGKKEEKLDQEQRELFEAKLKYGEAERAVTDTLEQINHLELQLKEVRFWKMDYDQLFRTKEEQIVRDNVELKELTERQADLKVQYKELNEAVQAGQSVIYDLGRAEDDLSSAKNWGTYDMLGGGMISTHIKHSRVDEAMEHIYTAQNSLRRFQKELGDVGEHLPVDMEISGALKFGDYFFDGLITDWLVQGRINDTLDQVREKKSKINIVQSGLESAKRKVESELATVERKYVQVVELYS</sequence>
<keyword evidence="3" id="KW-1185">Reference proteome</keyword>
<keyword evidence="1" id="KW-0175">Coiled coil</keyword>
<comment type="caution">
    <text evidence="2">The sequence shown here is derived from an EMBL/GenBank/DDBJ whole genome shotgun (WGS) entry which is preliminary data.</text>
</comment>
<gene>
    <name evidence="2" type="ORF">EJP82_07370</name>
</gene>
<proteinExistence type="predicted"/>
<feature type="coiled-coil region" evidence="1">
    <location>
        <begin position="12"/>
        <end position="160"/>
    </location>
</feature>
<dbReference type="Proteomes" id="UP000279446">
    <property type="component" value="Unassembled WGS sequence"/>
</dbReference>
<dbReference type="AlphaFoldDB" id="A0A433YCA6"/>
<evidence type="ECO:0000313" key="3">
    <source>
        <dbReference type="Proteomes" id="UP000279446"/>
    </source>
</evidence>
<protein>
    <submittedName>
        <fullName evidence="2">Uncharacterized protein</fullName>
    </submittedName>
</protein>
<evidence type="ECO:0000313" key="2">
    <source>
        <dbReference type="EMBL" id="RUT47517.1"/>
    </source>
</evidence>
<accession>A0A433YCA6</accession>
<dbReference type="EMBL" id="RZNY01000004">
    <property type="protein sequence ID" value="RUT47517.1"/>
    <property type="molecule type" value="Genomic_DNA"/>
</dbReference>
<dbReference type="RefSeq" id="WP_127191395.1">
    <property type="nucleotide sequence ID" value="NZ_RZNY01000004.1"/>
</dbReference>
<dbReference type="OrthoDB" id="3540923at2"/>
<name>A0A433YCA6_9BACL</name>
<reference evidence="2 3" key="1">
    <citation type="submission" date="2018-12" db="EMBL/GenBank/DDBJ databases">
        <authorList>
            <person name="Sun L."/>
            <person name="Chen Z."/>
        </authorList>
    </citation>
    <scope>NUCLEOTIDE SEQUENCE [LARGE SCALE GENOMIC DNA]</scope>
    <source>
        <strain evidence="2 3">DSM 15890</strain>
    </source>
</reference>
<evidence type="ECO:0000256" key="1">
    <source>
        <dbReference type="SAM" id="Coils"/>
    </source>
</evidence>